<feature type="transmembrane region" description="Helical" evidence="1">
    <location>
        <begin position="167"/>
        <end position="191"/>
    </location>
</feature>
<keyword evidence="1" id="KW-1133">Transmembrane helix</keyword>
<dbReference type="KEGG" id="smr:Smar_1375"/>
<dbReference type="Pfam" id="PF07690">
    <property type="entry name" value="MFS_1"/>
    <property type="match status" value="1"/>
</dbReference>
<keyword evidence="4" id="KW-1185">Reference proteome</keyword>
<dbReference type="GO" id="GO:0022857">
    <property type="term" value="F:transmembrane transporter activity"/>
    <property type="evidence" value="ECO:0007669"/>
    <property type="project" value="InterPro"/>
</dbReference>
<dbReference type="InterPro" id="IPR052528">
    <property type="entry name" value="Sugar_transport-like"/>
</dbReference>
<name>A3DPA6_STAMF</name>
<proteinExistence type="predicted"/>
<dbReference type="AlphaFoldDB" id="A3DPA6"/>
<feature type="transmembrane region" description="Helical" evidence="1">
    <location>
        <begin position="287"/>
        <end position="308"/>
    </location>
</feature>
<feature type="transmembrane region" description="Helical" evidence="1">
    <location>
        <begin position="51"/>
        <end position="70"/>
    </location>
</feature>
<reference evidence="3 4" key="2">
    <citation type="journal article" date="2009" name="Stand. Genomic Sci.">
        <title>Complete genome sequence of Staphylothermus marinus Stetter and Fiala 1986 type strain F1.</title>
        <authorList>
            <person name="Anderson I.J."/>
            <person name="Sun H."/>
            <person name="Lapidus A."/>
            <person name="Copeland A."/>
            <person name="Glavina Del Rio T."/>
            <person name="Tice H."/>
            <person name="Dalin E."/>
            <person name="Lucas S."/>
            <person name="Barry K."/>
            <person name="Land M."/>
            <person name="Richardson P."/>
            <person name="Huber H."/>
            <person name="Kyrpides N.C."/>
        </authorList>
    </citation>
    <scope>NUCLEOTIDE SEQUENCE [LARGE SCALE GENOMIC DNA]</scope>
    <source>
        <strain evidence="4">ATCC 43588 / DSM 3639 / JCM 9404 / F1</strain>
    </source>
</reference>
<feature type="transmembrane region" description="Helical" evidence="1">
    <location>
        <begin position="360"/>
        <end position="385"/>
    </location>
</feature>
<dbReference type="InterPro" id="IPR020846">
    <property type="entry name" value="MFS_dom"/>
</dbReference>
<feature type="transmembrane region" description="Helical" evidence="1">
    <location>
        <begin position="254"/>
        <end position="275"/>
    </location>
</feature>
<dbReference type="HOGENOM" id="CLU_705169_0_0_2"/>
<dbReference type="RefSeq" id="WP_011839660.1">
    <property type="nucleotide sequence ID" value="NC_009033.1"/>
</dbReference>
<accession>A3DPA6</accession>
<feature type="domain" description="Major facilitator superfamily (MFS) profile" evidence="2">
    <location>
        <begin position="15"/>
        <end position="395"/>
    </location>
</feature>
<dbReference type="GeneID" id="4907610"/>
<keyword evidence="1" id="KW-0472">Membrane</keyword>
<feature type="transmembrane region" description="Helical" evidence="1">
    <location>
        <begin position="212"/>
        <end position="234"/>
    </location>
</feature>
<feature type="transmembrane region" description="Helical" evidence="1">
    <location>
        <begin position="314"/>
        <end position="336"/>
    </location>
</feature>
<gene>
    <name evidence="3" type="ordered locus">Smar_1375</name>
</gene>
<feature type="transmembrane region" description="Helical" evidence="1">
    <location>
        <begin position="101"/>
        <end position="119"/>
    </location>
</feature>
<dbReference type="eggNOG" id="arCOG00130">
    <property type="taxonomic scope" value="Archaea"/>
</dbReference>
<evidence type="ECO:0000259" key="2">
    <source>
        <dbReference type="PROSITE" id="PS50850"/>
    </source>
</evidence>
<dbReference type="InterPro" id="IPR036259">
    <property type="entry name" value="MFS_trans_sf"/>
</dbReference>
<reference evidence="4" key="1">
    <citation type="journal article" date="2009" name="BMC Genomics">
        <title>The complete genome sequence of Staphylothermus marinus reveals differences in sulfur metabolism among heterotrophic Crenarchaeota.</title>
        <authorList>
            <person name="Anderson I.J."/>
            <person name="Dharmarajan L."/>
            <person name="Rodriguez J."/>
            <person name="Hooper S."/>
            <person name="Porat I."/>
            <person name="Ulrich L.E."/>
            <person name="Elkins J.G."/>
            <person name="Mavromatis K."/>
            <person name="Sun H."/>
            <person name="Land M."/>
            <person name="Lapidus A."/>
            <person name="Lucas S."/>
            <person name="Barry K."/>
            <person name="Huber H."/>
            <person name="Zhulin I.B."/>
            <person name="Whitman W.B."/>
            <person name="Mukhopadhyay B."/>
            <person name="Woese C."/>
            <person name="Bristow J."/>
            <person name="Kyrpides N."/>
        </authorList>
    </citation>
    <scope>NUCLEOTIDE SEQUENCE [LARGE SCALE GENOMIC DNA]</scope>
    <source>
        <strain evidence="4">ATCC 43588 / DSM 3639 / JCM 9404 / F1</strain>
    </source>
</reference>
<organism evidence="3 4">
    <name type="scientific">Staphylothermus marinus (strain ATCC 43588 / DSM 3639 / JCM 9404 / F1)</name>
    <dbReference type="NCBI Taxonomy" id="399550"/>
    <lineage>
        <taxon>Archaea</taxon>
        <taxon>Thermoproteota</taxon>
        <taxon>Thermoprotei</taxon>
        <taxon>Desulfurococcales</taxon>
        <taxon>Desulfurococcaceae</taxon>
        <taxon>Staphylothermus</taxon>
    </lineage>
</organism>
<dbReference type="Gene3D" id="1.20.1250.20">
    <property type="entry name" value="MFS general substrate transporter like domains"/>
    <property type="match status" value="2"/>
</dbReference>
<dbReference type="SUPFAM" id="SSF103473">
    <property type="entry name" value="MFS general substrate transporter"/>
    <property type="match status" value="1"/>
</dbReference>
<keyword evidence="1" id="KW-0812">Transmembrane</keyword>
<evidence type="ECO:0000313" key="4">
    <source>
        <dbReference type="Proteomes" id="UP000000254"/>
    </source>
</evidence>
<dbReference type="PANTHER" id="PTHR23526">
    <property type="entry name" value="INTEGRAL MEMBRANE TRANSPORT PROTEIN-RELATED"/>
    <property type="match status" value="1"/>
</dbReference>
<protein>
    <submittedName>
        <fullName evidence="3">Major facilitator superfamily MFS_1</fullName>
    </submittedName>
</protein>
<evidence type="ECO:0000256" key="1">
    <source>
        <dbReference type="SAM" id="Phobius"/>
    </source>
</evidence>
<feature type="transmembrane region" description="Helical" evidence="1">
    <location>
        <begin position="20"/>
        <end position="45"/>
    </location>
</feature>
<dbReference type="InterPro" id="IPR011701">
    <property type="entry name" value="MFS"/>
</dbReference>
<dbReference type="EMBL" id="CP000575">
    <property type="protein sequence ID" value="ABN70466.1"/>
    <property type="molecule type" value="Genomic_DNA"/>
</dbReference>
<dbReference type="PROSITE" id="PS50850">
    <property type="entry name" value="MFS"/>
    <property type="match status" value="1"/>
</dbReference>
<evidence type="ECO:0000313" key="3">
    <source>
        <dbReference type="EMBL" id="ABN70466.1"/>
    </source>
</evidence>
<dbReference type="PANTHER" id="PTHR23526:SF4">
    <property type="entry name" value="INTEGRAL MEMBRANE TRANSPORT PROTEIN"/>
    <property type="match status" value="1"/>
</dbReference>
<feature type="transmembrane region" description="Helical" evidence="1">
    <location>
        <begin position="126"/>
        <end position="147"/>
    </location>
</feature>
<sequence>MMRSLKELGSEKKTTLLSLYIYTFIRGAGRASYMFLYPLFLISIGYSTKDLGSIATIASALIILILPIVGHLVDLGWAIEVLFLSGLSMSLALILPVVYPSFYSLVISYALNMLSLYLWSPSRNKIIGTIIPQILLGRVYSLFVILFNSSRTVTPFILGRLTETIGYGYLMIWMGIFSLAGTIIVYVILILRQNMFSRTSIGRADIINSYKVMFMFDKSVITIVLFALIDSFAWRLWFPLLNAYLKEYRGLADPIIGDYNTVIGLSMLVTSYFAGVITDKIKPVKSLITYELIGAAGILLINLPYPYIHLSALLIGFSIAFWVSAYNTLVTIMYGIEKIGRLRVLTDSARNISSIPAPQIGGYLMSIDPLITFIMSALLMLIAIMPLRKIRVKTS</sequence>
<dbReference type="STRING" id="399550.Smar_1375"/>
<dbReference type="Proteomes" id="UP000000254">
    <property type="component" value="Chromosome"/>
</dbReference>